<evidence type="ECO:0008006" key="4">
    <source>
        <dbReference type="Google" id="ProtNLM"/>
    </source>
</evidence>
<dbReference type="GO" id="GO:0016747">
    <property type="term" value="F:acyltransferase activity, transferring groups other than amino-acyl groups"/>
    <property type="evidence" value="ECO:0007669"/>
    <property type="project" value="TreeGrafter"/>
</dbReference>
<dbReference type="Gene3D" id="3.30.559.10">
    <property type="entry name" value="Chloramphenicol acetyltransferase-like domain"/>
    <property type="match status" value="2"/>
</dbReference>
<keyword evidence="3" id="KW-1185">Reference proteome</keyword>
<dbReference type="Proteomes" id="UP000822688">
    <property type="component" value="Chromosome 10"/>
</dbReference>
<protein>
    <recommendedName>
        <fullName evidence="4">Omega-hydroxypalmitate O-feruloyl transferase</fullName>
    </recommendedName>
</protein>
<evidence type="ECO:0000313" key="3">
    <source>
        <dbReference type="Proteomes" id="UP000822688"/>
    </source>
</evidence>
<dbReference type="InterPro" id="IPR050317">
    <property type="entry name" value="Plant_Fungal_Acyltransferase"/>
</dbReference>
<accession>A0A8T0GPF8</accession>
<dbReference type="PANTHER" id="PTHR31642:SF231">
    <property type="entry name" value="BAHD FAMILY ACYLTRANSFERASE, CLADE V"/>
    <property type="match status" value="1"/>
</dbReference>
<evidence type="ECO:0000313" key="2">
    <source>
        <dbReference type="EMBL" id="KAG0560159.1"/>
    </source>
</evidence>
<dbReference type="EMBL" id="CM026431">
    <property type="protein sequence ID" value="KAG0560159.1"/>
    <property type="molecule type" value="Genomic_DNA"/>
</dbReference>
<organism evidence="2 3">
    <name type="scientific">Ceratodon purpureus</name>
    <name type="common">Fire moss</name>
    <name type="synonym">Dicranum purpureum</name>
    <dbReference type="NCBI Taxonomy" id="3225"/>
    <lineage>
        <taxon>Eukaryota</taxon>
        <taxon>Viridiplantae</taxon>
        <taxon>Streptophyta</taxon>
        <taxon>Embryophyta</taxon>
        <taxon>Bryophyta</taxon>
        <taxon>Bryophytina</taxon>
        <taxon>Bryopsida</taxon>
        <taxon>Dicranidae</taxon>
        <taxon>Pseudoditrichales</taxon>
        <taxon>Ditrichaceae</taxon>
        <taxon>Ceratodon</taxon>
    </lineage>
</organism>
<dbReference type="InterPro" id="IPR023213">
    <property type="entry name" value="CAT-like_dom_sf"/>
</dbReference>
<reference evidence="2" key="1">
    <citation type="submission" date="2020-06" db="EMBL/GenBank/DDBJ databases">
        <title>WGS assembly of Ceratodon purpureus strain R40.</title>
        <authorList>
            <person name="Carey S.B."/>
            <person name="Jenkins J."/>
            <person name="Shu S."/>
            <person name="Lovell J.T."/>
            <person name="Sreedasyam A."/>
            <person name="Maumus F."/>
            <person name="Tiley G.P."/>
            <person name="Fernandez-Pozo N."/>
            <person name="Barry K."/>
            <person name="Chen C."/>
            <person name="Wang M."/>
            <person name="Lipzen A."/>
            <person name="Daum C."/>
            <person name="Saski C.A."/>
            <person name="Payton A.C."/>
            <person name="Mcbreen J.C."/>
            <person name="Conrad R.E."/>
            <person name="Kollar L.M."/>
            <person name="Olsson S."/>
            <person name="Huttunen S."/>
            <person name="Landis J.B."/>
            <person name="Wickett N.J."/>
            <person name="Johnson M.G."/>
            <person name="Rensing S.A."/>
            <person name="Grimwood J."/>
            <person name="Schmutz J."/>
            <person name="Mcdaniel S.F."/>
        </authorList>
    </citation>
    <scope>NUCLEOTIDE SEQUENCE</scope>
    <source>
        <strain evidence="2">R40</strain>
    </source>
</reference>
<gene>
    <name evidence="2" type="ORF">KC19_10G158200</name>
</gene>
<dbReference type="PANTHER" id="PTHR31642">
    <property type="entry name" value="TRICHOTHECENE 3-O-ACETYLTRANSFERASE"/>
    <property type="match status" value="1"/>
</dbReference>
<comment type="caution">
    <text evidence="2">The sequence shown here is derived from an EMBL/GenBank/DDBJ whole genome shotgun (WGS) entry which is preliminary data.</text>
</comment>
<proteinExistence type="inferred from homology"/>
<sequence>MTYCNPDEVEAGTAVPENGPSFNNFTVVVHAMKVVQPAEVTKEETIYLTNIDQMLVVPVESFFVYLPNSKKSSESVFWVLEDALAKVLVPYHFMAGRFEVNTEEGRLQVKCNRAGVGFVVASSEQTIEDLGDLKLMNPGFRKLVPSPPGDNVSLFDDFLLMVQVTRFRCGGFTVGFRMSHSLCDGTSSAQFFRSFCKLARGAPLTEFPDLDRTILKPRDPPAPEFNHPECFRSGGVIPNGAGTVDNIDIVAPQYITKHIPMSLMEIQTLKTIAMADGSIKRCSSFEVTIAHFWQARTRSLEFAPDELTNLLIAVDFRAKMHPPIQPTFCGNTIISAHVSALASEVAHNPLSYCVAKIQEAVARIDERYVRSALDWLQLHGGVPAIGSAKDMLVSAWWKFPFYEHDFGWGKPVHSGPPSGSTPQFALIVSNGTEDGGLLLLVSFQPHEMVKFERYLKDI</sequence>
<dbReference type="AlphaFoldDB" id="A0A8T0GPF8"/>
<dbReference type="Pfam" id="PF02458">
    <property type="entry name" value="Transferase"/>
    <property type="match status" value="1"/>
</dbReference>
<evidence type="ECO:0000256" key="1">
    <source>
        <dbReference type="ARBA" id="ARBA00009861"/>
    </source>
</evidence>
<name>A0A8T0GPF8_CERPU</name>
<comment type="similarity">
    <text evidence="1">Belongs to the plant acyltransferase family.</text>
</comment>